<evidence type="ECO:0000313" key="2">
    <source>
        <dbReference type="EMBL" id="KIL66407.1"/>
    </source>
</evidence>
<feature type="compositionally biased region" description="Basic and acidic residues" evidence="1">
    <location>
        <begin position="365"/>
        <end position="381"/>
    </location>
</feature>
<dbReference type="Proteomes" id="UP000054549">
    <property type="component" value="Unassembled WGS sequence"/>
</dbReference>
<feature type="compositionally biased region" description="Acidic residues" evidence="1">
    <location>
        <begin position="314"/>
        <end position="364"/>
    </location>
</feature>
<evidence type="ECO:0000256" key="1">
    <source>
        <dbReference type="SAM" id="MobiDB-lite"/>
    </source>
</evidence>
<dbReference type="EMBL" id="KN818236">
    <property type="protein sequence ID" value="KIL66407.1"/>
    <property type="molecule type" value="Genomic_DNA"/>
</dbReference>
<feature type="compositionally biased region" description="Low complexity" evidence="1">
    <location>
        <begin position="221"/>
        <end position="238"/>
    </location>
</feature>
<dbReference type="InParanoid" id="A0A0C2WX79"/>
<accession>A0A0C2WX79</accession>
<dbReference type="HOGENOM" id="CLU_049346_0_0_1"/>
<keyword evidence="3" id="KW-1185">Reference proteome</keyword>
<dbReference type="AlphaFoldDB" id="A0A0C2WX79"/>
<dbReference type="OrthoDB" id="2565191at2759"/>
<organism evidence="2 3">
    <name type="scientific">Amanita muscaria (strain Koide BX008)</name>
    <dbReference type="NCBI Taxonomy" id="946122"/>
    <lineage>
        <taxon>Eukaryota</taxon>
        <taxon>Fungi</taxon>
        <taxon>Dikarya</taxon>
        <taxon>Basidiomycota</taxon>
        <taxon>Agaricomycotina</taxon>
        <taxon>Agaricomycetes</taxon>
        <taxon>Agaricomycetidae</taxon>
        <taxon>Agaricales</taxon>
        <taxon>Pluteineae</taxon>
        <taxon>Amanitaceae</taxon>
        <taxon>Amanita</taxon>
    </lineage>
</organism>
<feature type="compositionally biased region" description="Basic and acidic residues" evidence="1">
    <location>
        <begin position="194"/>
        <end position="220"/>
    </location>
</feature>
<name>A0A0C2WX79_AMAMK</name>
<feature type="compositionally biased region" description="Basic residues" evidence="1">
    <location>
        <begin position="171"/>
        <end position="193"/>
    </location>
</feature>
<feature type="region of interest" description="Disordered" evidence="1">
    <location>
        <begin position="313"/>
        <end position="381"/>
    </location>
</feature>
<gene>
    <name evidence="2" type="ORF">M378DRAFT_10106</name>
</gene>
<evidence type="ECO:0000313" key="3">
    <source>
        <dbReference type="Proteomes" id="UP000054549"/>
    </source>
</evidence>
<protein>
    <submittedName>
        <fullName evidence="2">Uncharacterized protein</fullName>
    </submittedName>
</protein>
<feature type="region of interest" description="Disordered" evidence="1">
    <location>
        <begin position="171"/>
        <end position="281"/>
    </location>
</feature>
<sequence>MALDLRRSTVYDFSDLRLHRDGTRIQQTDKNYEASSRRKFSVRDAHGKWRAKDAAGLGTVQKMRCANLGSDTAREHGFSEQGEGRQLHTKRGRIRLEEKKRGVQPLEHRTVKRWRFEESLDFLDGTPNEVPATSIEDKANLPVPSSELLKNIHYIAAEFYTERGQLLNLGKKYRAEKKRRRKGKNPAPPRKKRRVDEVTDADADRRKIPDSDTDEYRESSSSDPSFGSDSSDSSSPSEADGDNESSVPAEEVEGTPSSKSTKERKKRYTRSLREIRQKHQQDMYRVMNGSALMVLGMLVQEHVAKLVRGKVPEGWEEGLPPEDEEERSEEGEEQVESERESEEEEGEDDDEDENIESEMGDDSDGSGRIDEVADDNRRRRW</sequence>
<dbReference type="STRING" id="946122.A0A0C2WX79"/>
<proteinExistence type="predicted"/>
<feature type="compositionally biased region" description="Basic and acidic residues" evidence="1">
    <location>
        <begin position="271"/>
        <end position="281"/>
    </location>
</feature>
<reference evidence="2 3" key="1">
    <citation type="submission" date="2014-04" db="EMBL/GenBank/DDBJ databases">
        <title>Evolutionary Origins and Diversification of the Mycorrhizal Mutualists.</title>
        <authorList>
            <consortium name="DOE Joint Genome Institute"/>
            <consortium name="Mycorrhizal Genomics Consortium"/>
            <person name="Kohler A."/>
            <person name="Kuo A."/>
            <person name="Nagy L.G."/>
            <person name="Floudas D."/>
            <person name="Copeland A."/>
            <person name="Barry K.W."/>
            <person name="Cichocki N."/>
            <person name="Veneault-Fourrey C."/>
            <person name="LaButti K."/>
            <person name="Lindquist E.A."/>
            <person name="Lipzen A."/>
            <person name="Lundell T."/>
            <person name="Morin E."/>
            <person name="Murat C."/>
            <person name="Riley R."/>
            <person name="Ohm R."/>
            <person name="Sun H."/>
            <person name="Tunlid A."/>
            <person name="Henrissat B."/>
            <person name="Grigoriev I.V."/>
            <person name="Hibbett D.S."/>
            <person name="Martin F."/>
        </authorList>
    </citation>
    <scope>NUCLEOTIDE SEQUENCE [LARGE SCALE GENOMIC DNA]</scope>
    <source>
        <strain evidence="2 3">Koide BX008</strain>
    </source>
</reference>